<dbReference type="SUPFAM" id="SSF51735">
    <property type="entry name" value="NAD(P)-binding Rossmann-fold domains"/>
    <property type="match status" value="1"/>
</dbReference>
<protein>
    <submittedName>
        <fullName evidence="8">2-desacetyl-2-hydroxyethyl bacteriochlorophyllide A dehydrogenase</fullName>
    </submittedName>
</protein>
<evidence type="ECO:0000256" key="2">
    <source>
        <dbReference type="ARBA" id="ARBA00008072"/>
    </source>
</evidence>
<keyword evidence="5" id="KW-0560">Oxidoreductase</keyword>
<proteinExistence type="inferred from homology"/>
<dbReference type="InterPro" id="IPR036291">
    <property type="entry name" value="NAD(P)-bd_dom_sf"/>
</dbReference>
<evidence type="ECO:0000256" key="1">
    <source>
        <dbReference type="ARBA" id="ARBA00001947"/>
    </source>
</evidence>
<keyword evidence="9" id="KW-1185">Reference proteome</keyword>
<gene>
    <name evidence="8" type="ORF">J2S00_001348</name>
</gene>
<comment type="caution">
    <text evidence="8">The sequence shown here is derived from an EMBL/GenBank/DDBJ whole genome shotgun (WGS) entry which is preliminary data.</text>
</comment>
<comment type="similarity">
    <text evidence="2">Belongs to the zinc-containing alcohol dehydrogenase family.</text>
</comment>
<dbReference type="Gene3D" id="3.40.50.720">
    <property type="entry name" value="NAD(P)-binding Rossmann-like Domain"/>
    <property type="match status" value="1"/>
</dbReference>
<evidence type="ECO:0000256" key="3">
    <source>
        <dbReference type="ARBA" id="ARBA00022723"/>
    </source>
</evidence>
<accession>A0ABU0CQZ7</accession>
<keyword evidence="3" id="KW-0479">Metal-binding</keyword>
<keyword evidence="4" id="KW-0862">Zinc</keyword>
<evidence type="ECO:0000259" key="7">
    <source>
        <dbReference type="Pfam" id="PF08240"/>
    </source>
</evidence>
<dbReference type="InterPro" id="IPR013154">
    <property type="entry name" value="ADH-like_N"/>
</dbReference>
<comment type="cofactor">
    <cofactor evidence="1">
        <name>Zn(2+)</name>
        <dbReference type="ChEBI" id="CHEBI:29105"/>
    </cofactor>
</comment>
<evidence type="ECO:0000313" key="9">
    <source>
        <dbReference type="Proteomes" id="UP001232445"/>
    </source>
</evidence>
<feature type="domain" description="Alcohol dehydrogenase-like N-terminal" evidence="7">
    <location>
        <begin position="23"/>
        <end position="104"/>
    </location>
</feature>
<dbReference type="CDD" id="cd08255">
    <property type="entry name" value="2-desacetyl-2-hydroxyethyl_bacteriochlorophyllide_like"/>
    <property type="match status" value="1"/>
</dbReference>
<reference evidence="8 9" key="1">
    <citation type="submission" date="2023-07" db="EMBL/GenBank/DDBJ databases">
        <title>Genomic Encyclopedia of Type Strains, Phase IV (KMG-IV): sequencing the most valuable type-strain genomes for metagenomic binning, comparative biology and taxonomic classification.</title>
        <authorList>
            <person name="Goeker M."/>
        </authorList>
    </citation>
    <scope>NUCLEOTIDE SEQUENCE [LARGE SCALE GENOMIC DNA]</scope>
    <source>
        <strain evidence="8 9">DSM 17740</strain>
    </source>
</reference>
<dbReference type="InterPro" id="IPR013149">
    <property type="entry name" value="ADH-like_C"/>
</dbReference>
<dbReference type="Pfam" id="PF08240">
    <property type="entry name" value="ADH_N"/>
    <property type="match status" value="1"/>
</dbReference>
<feature type="domain" description="Alcohol dehydrogenase-like C-terminal" evidence="6">
    <location>
        <begin position="143"/>
        <end position="257"/>
    </location>
</feature>
<evidence type="ECO:0000259" key="6">
    <source>
        <dbReference type="Pfam" id="PF00107"/>
    </source>
</evidence>
<sequence length="336" mass="37050">MKVVTSLDGEIKIMDLPPPVIKDNHVIVKTEYSAVSPGTELMLLRKKHQVPMPLGYSASGLVIETGRNVDHVRIGERVACYGGPYVKHAEYLLVPKNLVVSVPDGVDMKEASMIGLGAIAIHALRQAGLKFGESVVVVGLGILGQLIAQIAHCAAFKVIGYDLLEERCQKLKDCGIDAVGQTLEEVQELVNIKTQHMGVDSVLLCTNGNSEGLIDHALTWIRDRGNVVIVGDLKPVFSRTQMFRKEAEILISRAAGPGRYDPDYETKGFDYPPSFVRWSEGRNMQEYIRLLAEKRINVASLVTHTVSINQLSHIYRSLMDQPQNMLGVLIDFGLTH</sequence>
<dbReference type="Proteomes" id="UP001232445">
    <property type="component" value="Unassembled WGS sequence"/>
</dbReference>
<name>A0ABU0CQZ7_9BACI</name>
<dbReference type="Gene3D" id="3.90.180.10">
    <property type="entry name" value="Medium-chain alcohol dehydrogenases, catalytic domain"/>
    <property type="match status" value="2"/>
</dbReference>
<organism evidence="8 9">
    <name type="scientific">Caldalkalibacillus uzonensis</name>
    <dbReference type="NCBI Taxonomy" id="353224"/>
    <lineage>
        <taxon>Bacteria</taxon>
        <taxon>Bacillati</taxon>
        <taxon>Bacillota</taxon>
        <taxon>Bacilli</taxon>
        <taxon>Bacillales</taxon>
        <taxon>Bacillaceae</taxon>
        <taxon>Caldalkalibacillus</taxon>
    </lineage>
</organism>
<dbReference type="EMBL" id="JAUSUQ010000004">
    <property type="protein sequence ID" value="MDQ0338562.1"/>
    <property type="molecule type" value="Genomic_DNA"/>
</dbReference>
<dbReference type="PANTHER" id="PTHR43350:SF19">
    <property type="entry name" value="D-GULOSIDE 3-DEHYDROGENASE"/>
    <property type="match status" value="1"/>
</dbReference>
<dbReference type="SUPFAM" id="SSF50129">
    <property type="entry name" value="GroES-like"/>
    <property type="match status" value="1"/>
</dbReference>
<evidence type="ECO:0000256" key="5">
    <source>
        <dbReference type="ARBA" id="ARBA00023002"/>
    </source>
</evidence>
<dbReference type="InterPro" id="IPR011032">
    <property type="entry name" value="GroES-like_sf"/>
</dbReference>
<evidence type="ECO:0000256" key="4">
    <source>
        <dbReference type="ARBA" id="ARBA00022833"/>
    </source>
</evidence>
<dbReference type="RefSeq" id="WP_307337125.1">
    <property type="nucleotide sequence ID" value="NZ_JAUSUQ010000004.1"/>
</dbReference>
<dbReference type="Pfam" id="PF00107">
    <property type="entry name" value="ADH_zinc_N"/>
    <property type="match status" value="1"/>
</dbReference>
<evidence type="ECO:0000313" key="8">
    <source>
        <dbReference type="EMBL" id="MDQ0338562.1"/>
    </source>
</evidence>
<dbReference type="PANTHER" id="PTHR43350">
    <property type="entry name" value="NAD-DEPENDENT ALCOHOL DEHYDROGENASE"/>
    <property type="match status" value="1"/>
</dbReference>